<proteinExistence type="predicted"/>
<dbReference type="AlphaFoldDB" id="U2MK27"/>
<reference evidence="1 2" key="1">
    <citation type="submission" date="2013-08" db="EMBL/GenBank/DDBJ databases">
        <authorList>
            <person name="Durkin A.S."/>
            <person name="Haft D.R."/>
            <person name="McCorrison J."/>
            <person name="Torralba M."/>
            <person name="Gillis M."/>
            <person name="Haft D.H."/>
            <person name="Methe B."/>
            <person name="Sutton G."/>
            <person name="Nelson K.E."/>
        </authorList>
    </citation>
    <scope>NUCLEOTIDE SEQUENCE [LARGE SCALE GENOMIC DNA]</scope>
    <source>
        <strain evidence="1 2">F0493</strain>
    </source>
</reference>
<gene>
    <name evidence="1" type="ORF">HMPREF9145_0895</name>
</gene>
<dbReference type="Proteomes" id="UP000017023">
    <property type="component" value="Unassembled WGS sequence"/>
</dbReference>
<sequence length="40" mass="4971">MHKRTMKILSNDFFVFNTPLHHEIETKTRKKYKHTLLSWL</sequence>
<accession>U2MK27</accession>
<name>U2MK27_9BACT</name>
<evidence type="ECO:0000313" key="2">
    <source>
        <dbReference type="Proteomes" id="UP000017023"/>
    </source>
</evidence>
<evidence type="ECO:0000313" key="1">
    <source>
        <dbReference type="EMBL" id="ERJ99598.1"/>
    </source>
</evidence>
<organism evidence="1 2">
    <name type="scientific">Segatella salivae F0493</name>
    <dbReference type="NCBI Taxonomy" id="1395125"/>
    <lineage>
        <taxon>Bacteria</taxon>
        <taxon>Pseudomonadati</taxon>
        <taxon>Bacteroidota</taxon>
        <taxon>Bacteroidia</taxon>
        <taxon>Bacteroidales</taxon>
        <taxon>Prevotellaceae</taxon>
        <taxon>Segatella</taxon>
    </lineage>
</organism>
<dbReference type="EMBL" id="AWGW01000025">
    <property type="protein sequence ID" value="ERJ99598.1"/>
    <property type="molecule type" value="Genomic_DNA"/>
</dbReference>
<comment type="caution">
    <text evidence="1">The sequence shown here is derived from an EMBL/GenBank/DDBJ whole genome shotgun (WGS) entry which is preliminary data.</text>
</comment>
<protein>
    <submittedName>
        <fullName evidence="1">Uncharacterized protein</fullName>
    </submittedName>
</protein>